<dbReference type="InterPro" id="IPR023058">
    <property type="entry name" value="PPIase_PpiC_CS"/>
</dbReference>
<keyword evidence="9 12" id="KW-0697">Rotamase</keyword>
<evidence type="ECO:0000256" key="5">
    <source>
        <dbReference type="ARBA" id="ARBA00022832"/>
    </source>
</evidence>
<sequence length="2000" mass="227583">MPPNPLVYFEIAFDGQPVGKIVFELFAHVVPKTAENFRALCTGEHGKGRSGKRLNFLGCVFHRIIPGFMCQGGDFTRGDGTGGESIYGAKFKDENFQMRHTEKGLLSMANSGPNTNGSQFFITVKATPHLDGKHVVFGKVISGYDVVQKMERCGSSSGKTSKKVTIHSCGEETTGDDAPPAKKPKTGGAEEVQVLHIIRKHSGSRRPSSWRQEKITCSKLEAASFLQDLKSDLEKFDPTSMREKFEALAREHSDCGSAKKGGDLGLFGRGRMQKAFEEASFALKVGELSEVVSTDSGEHLILRIQPLVYAWGSSGSGRLGFEPDELDKLQMLQIREMNKGKVPERTQMTGPKHLRIYPPIKVANRWRKGQKDAGHHVVAEKPQSIDKESRKWMDCQQKLFEESPDFKTKALQDQEKKAEKTCKSQLDFIRHLWEKPTSRTDLTEYTLRQLRKEIEVEYVRTLHALNMSGSGDGPQMEKLMWVKTDVDIKKKLLKFEELLWILQQQPLYMARLSAALRKNNVQDSEHQIFRKMCQRIFHDLFQPRTLHLCKSTLQLIAQSEVEQARNISELFHPAKSHATFLITQLATHAAFVDGIAFPILNPEDETSLVSMIIKYTMMKKDGESPRIAGTSEQDLNVVTGVFVTHWFEYQELVQKAFADRPAPPGSEKNRYLNFQTELLAFQRSCVEDSRSSEREKDVYAGCIPKFIRNFVRQIFEDERAKDFKMLLVSCFKALRASPAAKGIEQSDPKFCTPIASIVLANILASVLEAAQTPHFSLVVLKIRKKVFESHMNRMKNAGKNDGDFDPLDVAELLVERVLYNIQALAKVFQRTVHKQVFQTQFQTKPDQVLKEEPESRQICDEIKDFTCQILHEQFSQIRAGGWSEEVGPSAESPGQHGLQVSVPSFAGAFLSALFGPQLLKMTASDACPVPAVPDAVHLAAPAKRELAHGTAHGARAPKVREARYVHRMWSNRILAQAIGIPLRHVLALYGLSLCLRGRVSSKTGLLALLLWPISGLGVTAGAHRYWTHHSYKASTILETLLMVMFSIADQGPIEGWALTHAMHHVASDTYWDPHNRSLGFWHAHIGWLFATKKFQLSSVEYRKVVRGLSPLVHFHDRNCLWWDPLWSLGLPSLLCSFWSDPWTGLFVAGALRWALVQHITFAVNSVAHGTLRHDDVYSFDPAADGVGPRVSLAVTLFSLGEGWHDYHHLFPWDYAAAELGALEQFNPTKVFIDVCYWLGLAHSRRRCSRRLQDLRRLQLLGLREEMGFGYDTWVICKILQARGSGAGAVHNLKMEPSRHGEEYGNLVDIQVEHTSHKVVELAQDPIAAELATDLYMSHFTLQNTMVSMSALDLLNMANVLFRHKKDMYPNDTQDQLSEVLDDLMHRRPLEKPRTEHGQLVTEELSEYHPHGHLWLASQHGEWHNFRLKARFMEYLHGPDDQPMLCHHSQAPIPGRLAMEHQRSLSRQGEVHLVKKYTIPDEEKSMLPLMTLAGLPEPVEVYEHLEEIIQELSGNKRENDDVKYQITGQNWIDLRTGFSKIQKALQQDIKDGNASSKMRGLVMDLEEGKKIIDEVMQAKRLEVEFMKYIDRSVQRRYVHARYLESASQRDKLIFKCRESYLSDLKEHVETLQEVLKVSTDCTCPSRFTMAAAQRSEKISFLRLRRIKQRIRKTKPTPGQKIMDTMGTDDSRDAGKLQELKESIIPTQTFSLGQLESKGVVVRMHEKLPGKTRKHMSFTFQTCGEGFNVQIFLKTTLLKEFEISREQIEDMEVLLRPSQRARLDFAQQSFDHRLSQLESAQELQRHQLHARATRALEEAEERYQAHVKQLQKQLEMERSSSSAAHYHIEKLRKTLKELREELEEKSQEASEVAVLRETCRHLRDSLRDEQRTSQRVPELQRQLEEAQAAQKKLQEKLRKAERAERPQALGDGHPARLEAFLRAVEQNPKILEEVIQKLRSDDFVTDDNLGVDEVDAPREALPAAAACQFLERVACHGERICL</sequence>
<keyword evidence="8" id="KW-0443">Lipid metabolism</keyword>
<dbReference type="InterPro" id="IPR015876">
    <property type="entry name" value="Acyl-CoA_DS"/>
</dbReference>
<dbReference type="PROSITE" id="PS50198">
    <property type="entry name" value="PPIC_PPIASE_2"/>
    <property type="match status" value="1"/>
</dbReference>
<proteinExistence type="inferred from homology"/>
<dbReference type="PANTHER" id="PTHR11071:SF561">
    <property type="entry name" value="PEPTIDYL-PROLYL CIS-TRANS ISOMERASE D-RELATED"/>
    <property type="match status" value="1"/>
</dbReference>
<keyword evidence="7" id="KW-0560">Oxidoreductase</keyword>
<evidence type="ECO:0000256" key="1">
    <source>
        <dbReference type="ARBA" id="ARBA00004141"/>
    </source>
</evidence>
<name>A0ABP0KFK0_9DINO</name>
<dbReference type="Gene3D" id="1.10.506.10">
    <property type="entry name" value="GTPase Activation - p120gap, domain 1"/>
    <property type="match status" value="1"/>
</dbReference>
<dbReference type="InterPro" id="IPR046357">
    <property type="entry name" value="PPIase_dom_sf"/>
</dbReference>
<dbReference type="Gene3D" id="2.40.100.10">
    <property type="entry name" value="Cyclophilin-like"/>
    <property type="match status" value="1"/>
</dbReference>
<comment type="caution">
    <text evidence="17">The sequence shown here is derived from an EMBL/GenBank/DDBJ whole genome shotgun (WGS) entry which is preliminary data.</text>
</comment>
<evidence type="ECO:0000256" key="13">
    <source>
        <dbReference type="SAM" id="Coils"/>
    </source>
</evidence>
<dbReference type="InterPro" id="IPR008936">
    <property type="entry name" value="Rho_GTPase_activation_prot"/>
</dbReference>
<evidence type="ECO:0000256" key="9">
    <source>
        <dbReference type="ARBA" id="ARBA00023110"/>
    </source>
</evidence>
<evidence type="ECO:0000256" key="3">
    <source>
        <dbReference type="ARBA" id="ARBA00013194"/>
    </source>
</evidence>
<evidence type="ECO:0000256" key="7">
    <source>
        <dbReference type="ARBA" id="ARBA00023002"/>
    </source>
</evidence>
<keyword evidence="6" id="KW-1133">Transmembrane helix</keyword>
<evidence type="ECO:0000313" key="18">
    <source>
        <dbReference type="Proteomes" id="UP001642464"/>
    </source>
</evidence>
<reference evidence="17 18" key="1">
    <citation type="submission" date="2024-02" db="EMBL/GenBank/DDBJ databases">
        <authorList>
            <person name="Chen Y."/>
            <person name="Shah S."/>
            <person name="Dougan E. K."/>
            <person name="Thang M."/>
            <person name="Chan C."/>
        </authorList>
    </citation>
    <scope>NUCLEOTIDE SEQUENCE [LARGE SCALE GENOMIC DNA]</scope>
</reference>
<evidence type="ECO:0000259" key="16">
    <source>
        <dbReference type="PROSITE" id="PS50198"/>
    </source>
</evidence>
<dbReference type="EC" id="5.2.1.8" evidence="3"/>
<keyword evidence="5" id="KW-0276">Fatty acid metabolism</keyword>
<dbReference type="CDD" id="cd03505">
    <property type="entry name" value="Delta9-FADS-like"/>
    <property type="match status" value="1"/>
</dbReference>
<comment type="similarity">
    <text evidence="2">Belongs to the fatty acid desaturase type 1 family.</text>
</comment>
<evidence type="ECO:0000256" key="11">
    <source>
        <dbReference type="ARBA" id="ARBA00023235"/>
    </source>
</evidence>
<gene>
    <name evidence="17" type="ORF">SCF082_LOCUS17072</name>
</gene>
<feature type="domain" description="PPIase cyclophilin-type" evidence="15">
    <location>
        <begin position="8"/>
        <end position="171"/>
    </location>
</feature>
<dbReference type="Gene3D" id="3.10.50.40">
    <property type="match status" value="1"/>
</dbReference>
<evidence type="ECO:0000256" key="2">
    <source>
        <dbReference type="ARBA" id="ARBA00009295"/>
    </source>
</evidence>
<feature type="domain" description="PpiC" evidence="16">
    <location>
        <begin position="189"/>
        <end position="305"/>
    </location>
</feature>
<comment type="subcellular location">
    <subcellularLocation>
        <location evidence="1">Membrane</location>
        <topology evidence="1">Multi-pass membrane protein</topology>
    </subcellularLocation>
</comment>
<dbReference type="InterPro" id="IPR002130">
    <property type="entry name" value="Cyclophilin-type_PPIase_dom"/>
</dbReference>
<feature type="coiled-coil region" evidence="13">
    <location>
        <begin position="1807"/>
        <end position="1921"/>
    </location>
</feature>
<dbReference type="EMBL" id="CAXAMM010011159">
    <property type="protein sequence ID" value="CAK9025416.1"/>
    <property type="molecule type" value="Genomic_DNA"/>
</dbReference>
<protein>
    <recommendedName>
        <fullName evidence="3">peptidylprolyl isomerase</fullName>
        <ecNumber evidence="3">5.2.1.8</ecNumber>
    </recommendedName>
</protein>
<accession>A0ABP0KFK0</accession>
<evidence type="ECO:0000256" key="6">
    <source>
        <dbReference type="ARBA" id="ARBA00022989"/>
    </source>
</evidence>
<dbReference type="SUPFAM" id="SSF50891">
    <property type="entry name" value="Cyclophilin-like"/>
    <property type="match status" value="1"/>
</dbReference>
<keyword evidence="13" id="KW-0175">Coiled coil</keyword>
<organism evidence="17 18">
    <name type="scientific">Durusdinium trenchii</name>
    <dbReference type="NCBI Taxonomy" id="1381693"/>
    <lineage>
        <taxon>Eukaryota</taxon>
        <taxon>Sar</taxon>
        <taxon>Alveolata</taxon>
        <taxon>Dinophyceae</taxon>
        <taxon>Suessiales</taxon>
        <taxon>Symbiodiniaceae</taxon>
        <taxon>Durusdinium</taxon>
    </lineage>
</organism>
<dbReference type="PANTHER" id="PTHR11071">
    <property type="entry name" value="PEPTIDYL-PROLYL CIS-TRANS ISOMERASE"/>
    <property type="match status" value="1"/>
</dbReference>
<evidence type="ECO:0000256" key="10">
    <source>
        <dbReference type="ARBA" id="ARBA00023136"/>
    </source>
</evidence>
<dbReference type="PROSITE" id="PS50072">
    <property type="entry name" value="CSA_PPIASE_2"/>
    <property type="match status" value="1"/>
</dbReference>
<evidence type="ECO:0000256" key="4">
    <source>
        <dbReference type="ARBA" id="ARBA00022692"/>
    </source>
</evidence>
<dbReference type="InterPro" id="IPR000297">
    <property type="entry name" value="PPIase_PpiC"/>
</dbReference>
<evidence type="ECO:0000313" key="17">
    <source>
        <dbReference type="EMBL" id="CAK9025416.1"/>
    </source>
</evidence>
<evidence type="ECO:0000256" key="12">
    <source>
        <dbReference type="PROSITE-ProRule" id="PRU00278"/>
    </source>
</evidence>
<keyword evidence="11 12" id="KW-0413">Isomerase</keyword>
<dbReference type="GO" id="GO:0016853">
    <property type="term" value="F:isomerase activity"/>
    <property type="evidence" value="ECO:0007669"/>
    <property type="project" value="UniProtKB-KW"/>
</dbReference>
<evidence type="ECO:0000256" key="8">
    <source>
        <dbReference type="ARBA" id="ARBA00023098"/>
    </source>
</evidence>
<dbReference type="PROSITE" id="PS00170">
    <property type="entry name" value="CSA_PPIASE_1"/>
    <property type="match status" value="1"/>
</dbReference>
<keyword evidence="10" id="KW-0472">Membrane</keyword>
<dbReference type="PRINTS" id="PR00153">
    <property type="entry name" value="CSAPPISMRASE"/>
</dbReference>
<dbReference type="InterPro" id="IPR029000">
    <property type="entry name" value="Cyclophilin-like_dom_sf"/>
</dbReference>
<feature type="region of interest" description="Disordered" evidence="14">
    <location>
        <begin position="157"/>
        <end position="188"/>
    </location>
</feature>
<dbReference type="Pfam" id="PF00160">
    <property type="entry name" value="Pro_isomerase"/>
    <property type="match status" value="1"/>
</dbReference>
<evidence type="ECO:0000256" key="14">
    <source>
        <dbReference type="SAM" id="MobiDB-lite"/>
    </source>
</evidence>
<keyword evidence="4" id="KW-0812">Transmembrane</keyword>
<dbReference type="CDD" id="cd01926">
    <property type="entry name" value="cyclophilin_ABH_like"/>
    <property type="match status" value="1"/>
</dbReference>
<dbReference type="Pfam" id="PF00639">
    <property type="entry name" value="Rotamase"/>
    <property type="match status" value="1"/>
</dbReference>
<dbReference type="PROSITE" id="PS01096">
    <property type="entry name" value="PPIC_PPIASE_1"/>
    <property type="match status" value="1"/>
</dbReference>
<dbReference type="InterPro" id="IPR020892">
    <property type="entry name" value="Cyclophilin-type_PPIase_CS"/>
</dbReference>
<evidence type="ECO:0000259" key="15">
    <source>
        <dbReference type="PROSITE" id="PS50072"/>
    </source>
</evidence>
<dbReference type="SUPFAM" id="SSF54534">
    <property type="entry name" value="FKBP-like"/>
    <property type="match status" value="1"/>
</dbReference>
<dbReference type="Proteomes" id="UP001642464">
    <property type="component" value="Unassembled WGS sequence"/>
</dbReference>
<keyword evidence="18" id="KW-1185">Reference proteome</keyword>